<dbReference type="EMBL" id="SGPM01000768">
    <property type="protein sequence ID" value="THH16023.1"/>
    <property type="molecule type" value="Genomic_DNA"/>
</dbReference>
<accession>A0A4V3XF39</accession>
<dbReference type="OrthoDB" id="3358294at2759"/>
<keyword evidence="2" id="KW-0472">Membrane</keyword>
<name>A0A4V3XF39_9APHY</name>
<protein>
    <submittedName>
        <fullName evidence="3">Uncharacterized protein</fullName>
    </submittedName>
</protein>
<comment type="caution">
    <text evidence="3">The sequence shown here is derived from an EMBL/GenBank/DDBJ whole genome shotgun (WGS) entry which is preliminary data.</text>
</comment>
<proteinExistence type="predicted"/>
<reference evidence="3 4" key="1">
    <citation type="submission" date="2019-02" db="EMBL/GenBank/DDBJ databases">
        <title>Genome sequencing of the rare red list fungi Antrodiella citrinella (Flaviporus citrinellus).</title>
        <authorList>
            <person name="Buettner E."/>
            <person name="Kellner H."/>
        </authorList>
    </citation>
    <scope>NUCLEOTIDE SEQUENCE [LARGE SCALE GENOMIC DNA]</scope>
    <source>
        <strain evidence="3 4">DSM 108506</strain>
    </source>
</reference>
<keyword evidence="2" id="KW-0812">Transmembrane</keyword>
<gene>
    <name evidence="3" type="ORF">EUX98_g9369</name>
</gene>
<keyword evidence="4" id="KW-1185">Reference proteome</keyword>
<feature type="transmembrane region" description="Helical" evidence="2">
    <location>
        <begin position="185"/>
        <end position="205"/>
    </location>
</feature>
<feature type="region of interest" description="Disordered" evidence="1">
    <location>
        <begin position="39"/>
        <end position="64"/>
    </location>
</feature>
<dbReference type="Proteomes" id="UP000308730">
    <property type="component" value="Unassembled WGS sequence"/>
</dbReference>
<dbReference type="AlphaFoldDB" id="A0A4V3XF39"/>
<organism evidence="3 4">
    <name type="scientific">Antrodiella citrinella</name>
    <dbReference type="NCBI Taxonomy" id="2447956"/>
    <lineage>
        <taxon>Eukaryota</taxon>
        <taxon>Fungi</taxon>
        <taxon>Dikarya</taxon>
        <taxon>Basidiomycota</taxon>
        <taxon>Agaricomycotina</taxon>
        <taxon>Agaricomycetes</taxon>
        <taxon>Polyporales</taxon>
        <taxon>Steccherinaceae</taxon>
        <taxon>Antrodiella</taxon>
    </lineage>
</organism>
<sequence length="426" mass="47838">MSSTTTTTFRTIFGTWSAATSTHNIDLEAQAITGTHVALDVDVPSPPPRASASTSPSRDTTDPIDQFFGVTRTARGTQNSRHDTPARPVFFADDVEEAEEGEVAPPPYADSSELPSYAAVAEPPTLAMYLFKFGFLFPLFWFAGIIVLLSPLSAPENWEPTKTEAERQELVELLRRTEQKWAKRCLWASIILAVVVAVITGIAVAEAVEGIRREEYSSSRDAAEKLGILGAYTWQRLKGRALPRKKAFVKYQLFNPQQKEVLKKWVQFLALSGRPLCKRTIAPKIQYLCGKVLSRRYLYRHPDLTLGRAIGLDTKQARCFNYQTVQHHFELLQREIDEKNIPIQNLYNFDEIGIQLGGGRTSSGELHFFDTHDKTPRYKVNSNSLELVTILESVCTDGSAPIGPAIVLLGVKMHEEWFTDDDRKYL</sequence>
<keyword evidence="2" id="KW-1133">Transmembrane helix</keyword>
<feature type="transmembrane region" description="Helical" evidence="2">
    <location>
        <begin position="126"/>
        <end position="149"/>
    </location>
</feature>
<evidence type="ECO:0000256" key="2">
    <source>
        <dbReference type="SAM" id="Phobius"/>
    </source>
</evidence>
<evidence type="ECO:0000313" key="4">
    <source>
        <dbReference type="Proteomes" id="UP000308730"/>
    </source>
</evidence>
<evidence type="ECO:0000313" key="3">
    <source>
        <dbReference type="EMBL" id="THH16023.1"/>
    </source>
</evidence>
<evidence type="ECO:0000256" key="1">
    <source>
        <dbReference type="SAM" id="MobiDB-lite"/>
    </source>
</evidence>